<dbReference type="EMBL" id="CP154795">
    <property type="protein sequence ID" value="XAN08792.1"/>
    <property type="molecule type" value="Genomic_DNA"/>
</dbReference>
<feature type="region of interest" description="Disordered" evidence="2">
    <location>
        <begin position="34"/>
        <end position="56"/>
    </location>
</feature>
<reference evidence="3 4" key="1">
    <citation type="submission" date="2024-04" db="EMBL/GenBank/DDBJ databases">
        <title>Isolation of an actinomycete strain from pig manure.</title>
        <authorList>
            <person name="Gong T."/>
            <person name="Yu Z."/>
            <person name="An M."/>
            <person name="Wei C."/>
            <person name="Yang W."/>
            <person name="Liu L."/>
        </authorList>
    </citation>
    <scope>NUCLEOTIDE SEQUENCE [LARGE SCALE GENOMIC DNA]</scope>
    <source>
        <strain evidence="3 4">ZF39</strain>
    </source>
</reference>
<evidence type="ECO:0000256" key="2">
    <source>
        <dbReference type="SAM" id="MobiDB-lite"/>
    </source>
</evidence>
<name>A0ABZ3FVF6_9ACTN</name>
<keyword evidence="4" id="KW-1185">Reference proteome</keyword>
<dbReference type="PROSITE" id="PS51257">
    <property type="entry name" value="PROKAR_LIPOPROTEIN"/>
    <property type="match status" value="1"/>
</dbReference>
<evidence type="ECO:0000256" key="1">
    <source>
        <dbReference type="ARBA" id="ARBA00022729"/>
    </source>
</evidence>
<keyword evidence="1" id="KW-0732">Signal</keyword>
<dbReference type="InterPro" id="IPR050955">
    <property type="entry name" value="Plant_Biomass_Hydrol_Est"/>
</dbReference>
<proteinExistence type="predicted"/>
<dbReference type="Proteomes" id="UP001442841">
    <property type="component" value="Chromosome"/>
</dbReference>
<dbReference type="RefSeq" id="WP_425310220.1">
    <property type="nucleotide sequence ID" value="NZ_CP154795.1"/>
</dbReference>
<sequence>MDDAGRRPLSLLLLLAIACLTLVTSCATPYGGLRDPQPAPGVDQPAEAGSRGTHTMTHDGLERTWLTYVPAGLDEPAAVVLMFHGSGDDALGIRGWVGSYFERIADEHNVIIAYPNGHQFNWNECRREGRWPAKDNNVDDVGFARAIVDRLETDLGRGAIDRDRVFASGYSSGGHMAMRMGREADDLISGIAVVSANPPAPDNQTCRDQSSPMPALFITGVQDSVNPYEGGEVRVSGPGGSRGMVMSADAGAQWYADVNHASGPRPVASPASVRITDWTGDHPVRLVAVENEGHNFPLSTHHAPNEIWQFLDALSHGQ</sequence>
<gene>
    <name evidence="3" type="ORF">AADG42_16260</name>
</gene>
<protein>
    <submittedName>
        <fullName evidence="3">PHB depolymerase family esterase</fullName>
    </submittedName>
</protein>
<dbReference type="PANTHER" id="PTHR43037">
    <property type="entry name" value="UNNAMED PRODUCT-RELATED"/>
    <property type="match status" value="1"/>
</dbReference>
<evidence type="ECO:0000313" key="3">
    <source>
        <dbReference type="EMBL" id="XAN08792.1"/>
    </source>
</evidence>
<accession>A0ABZ3FVF6</accession>
<evidence type="ECO:0000313" key="4">
    <source>
        <dbReference type="Proteomes" id="UP001442841"/>
    </source>
</evidence>
<dbReference type="InterPro" id="IPR029058">
    <property type="entry name" value="AB_hydrolase_fold"/>
</dbReference>
<dbReference type="Gene3D" id="3.40.50.1820">
    <property type="entry name" value="alpha/beta hydrolase"/>
    <property type="match status" value="1"/>
</dbReference>
<organism evidence="3 4">
    <name type="scientific">Ammonicoccus fulvus</name>
    <dbReference type="NCBI Taxonomy" id="3138240"/>
    <lineage>
        <taxon>Bacteria</taxon>
        <taxon>Bacillati</taxon>
        <taxon>Actinomycetota</taxon>
        <taxon>Actinomycetes</taxon>
        <taxon>Propionibacteriales</taxon>
        <taxon>Propionibacteriaceae</taxon>
        <taxon>Ammonicoccus</taxon>
    </lineage>
</organism>
<dbReference type="PANTHER" id="PTHR43037:SF1">
    <property type="entry name" value="BLL1128 PROTEIN"/>
    <property type="match status" value="1"/>
</dbReference>
<dbReference type="SUPFAM" id="SSF53474">
    <property type="entry name" value="alpha/beta-Hydrolases"/>
    <property type="match status" value="1"/>
</dbReference>